<dbReference type="CDD" id="cd01939">
    <property type="entry name" value="Ketohexokinase"/>
    <property type="match status" value="1"/>
</dbReference>
<sequence>MEQPKRVLCVGMCVLNVVHICQEYPPKDGRTRLSEGYWQRSGNASNNCTVLRILGADCEFFGILSRAPAFQFLIDDFKERGIAIDNCPRVDIYQPYSSILTCRPTNTFTIIHTDMGFPILRFHHFKQYVKLENYKWIHFEGRNPWETKPMINMIRRFNENLKSNRNKDDDVKAITISVELAKPTQDLLPLAIRADLLFVGREFALHLGWKTPKQAIFCLRELLTTMQLREDKDDNELDLCFRSPHIICPWADSGVDVLTANYEYFHIPSSPPIHIIDTIGSGDTFVGSIIHALSNMKYSVQEAVEFANRLAIYKMQHRGLDCIKDYLTQQEEEDSN</sequence>
<evidence type="ECO:0000313" key="2">
    <source>
        <dbReference type="EnsemblMetazoa" id="GAUT012339-PA"/>
    </source>
</evidence>
<dbReference type="Gene3D" id="3.40.1190.20">
    <property type="match status" value="1"/>
</dbReference>
<accession>A0A1A9UQR2</accession>
<dbReference type="InterPro" id="IPR011611">
    <property type="entry name" value="PfkB_dom"/>
</dbReference>
<dbReference type="GO" id="GO:0004454">
    <property type="term" value="F:ketohexokinase activity"/>
    <property type="evidence" value="ECO:0007669"/>
    <property type="project" value="InterPro"/>
</dbReference>
<dbReference type="InterPro" id="IPR034093">
    <property type="entry name" value="KHK"/>
</dbReference>
<dbReference type="PANTHER" id="PTHR42774:SF3">
    <property type="entry name" value="KETOHEXOKINASE"/>
    <property type="match status" value="1"/>
</dbReference>
<evidence type="ECO:0000259" key="1">
    <source>
        <dbReference type="Pfam" id="PF00294"/>
    </source>
</evidence>
<dbReference type="AlphaFoldDB" id="A0A1A9UQR2"/>
<feature type="domain" description="Carbohydrate kinase PfkB" evidence="1">
    <location>
        <begin position="253"/>
        <end position="320"/>
    </location>
</feature>
<evidence type="ECO:0000313" key="3">
    <source>
        <dbReference type="Proteomes" id="UP000078200"/>
    </source>
</evidence>
<dbReference type="Pfam" id="PF00294">
    <property type="entry name" value="PfkB"/>
    <property type="match status" value="1"/>
</dbReference>
<dbReference type="VEuPathDB" id="VectorBase:GAUT012339"/>
<proteinExistence type="predicted"/>
<dbReference type="InterPro" id="IPR029056">
    <property type="entry name" value="Ribokinase-like"/>
</dbReference>
<protein>
    <recommendedName>
        <fullName evidence="1">Carbohydrate kinase PfkB domain-containing protein</fullName>
    </recommendedName>
</protein>
<dbReference type="PANTHER" id="PTHR42774">
    <property type="entry name" value="PHOSPHOTRANSFERASE SYSTEM TRANSPORT PROTEIN"/>
    <property type="match status" value="1"/>
</dbReference>
<dbReference type="STRING" id="7395.A0A1A9UQR2"/>
<name>A0A1A9UQR2_GLOAU</name>
<dbReference type="Proteomes" id="UP000078200">
    <property type="component" value="Unassembled WGS sequence"/>
</dbReference>
<dbReference type="InterPro" id="IPR052562">
    <property type="entry name" value="Ketohexokinase-related"/>
</dbReference>
<keyword evidence="3" id="KW-1185">Reference proteome</keyword>
<organism evidence="2 3">
    <name type="scientific">Glossina austeni</name>
    <name type="common">Savannah tsetse fly</name>
    <dbReference type="NCBI Taxonomy" id="7395"/>
    <lineage>
        <taxon>Eukaryota</taxon>
        <taxon>Metazoa</taxon>
        <taxon>Ecdysozoa</taxon>
        <taxon>Arthropoda</taxon>
        <taxon>Hexapoda</taxon>
        <taxon>Insecta</taxon>
        <taxon>Pterygota</taxon>
        <taxon>Neoptera</taxon>
        <taxon>Endopterygota</taxon>
        <taxon>Diptera</taxon>
        <taxon>Brachycera</taxon>
        <taxon>Muscomorpha</taxon>
        <taxon>Hippoboscoidea</taxon>
        <taxon>Glossinidae</taxon>
        <taxon>Glossina</taxon>
    </lineage>
</organism>
<dbReference type="SUPFAM" id="SSF53613">
    <property type="entry name" value="Ribokinase-like"/>
    <property type="match status" value="1"/>
</dbReference>
<dbReference type="GO" id="GO:0006000">
    <property type="term" value="P:fructose metabolic process"/>
    <property type="evidence" value="ECO:0007669"/>
    <property type="project" value="InterPro"/>
</dbReference>
<reference evidence="2" key="1">
    <citation type="submission" date="2020-05" db="UniProtKB">
        <authorList>
            <consortium name="EnsemblMetazoa"/>
        </authorList>
    </citation>
    <scope>IDENTIFICATION</scope>
    <source>
        <strain evidence="2">TTRI</strain>
    </source>
</reference>
<dbReference type="EnsemblMetazoa" id="GAUT012339-RA">
    <property type="protein sequence ID" value="GAUT012339-PA"/>
    <property type="gene ID" value="GAUT012339"/>
</dbReference>